<keyword evidence="6" id="KW-0227">DNA damage</keyword>
<dbReference type="CDD" id="cd03425">
    <property type="entry name" value="NUDIX_MutT_NudA_like"/>
    <property type="match status" value="1"/>
</dbReference>
<dbReference type="EMBL" id="UINC01000448">
    <property type="protein sequence ID" value="SUZ55576.1"/>
    <property type="molecule type" value="Genomic_DNA"/>
</dbReference>
<dbReference type="Gene3D" id="3.90.79.10">
    <property type="entry name" value="Nucleoside Triphosphate Pyrophosphohydrolase"/>
    <property type="match status" value="1"/>
</dbReference>
<feature type="domain" description="Nudix hydrolase" evidence="12">
    <location>
        <begin position="1"/>
        <end position="121"/>
    </location>
</feature>
<name>A0A381NLU0_9ZZZZ</name>
<evidence type="ECO:0000256" key="3">
    <source>
        <dbReference type="ARBA" id="ARBA00022457"/>
    </source>
</evidence>
<gene>
    <name evidence="13" type="ORF">METZ01_LOCUS8430</name>
</gene>
<protein>
    <recommendedName>
        <fullName evidence="11">8-oxo-dGTP diphosphatase</fullName>
        <ecNumber evidence="11">3.6.1.55</ecNumber>
    </recommendedName>
</protein>
<dbReference type="PROSITE" id="PS51462">
    <property type="entry name" value="NUDIX"/>
    <property type="match status" value="1"/>
</dbReference>
<keyword evidence="3" id="KW-0515">Mutator protein</keyword>
<evidence type="ECO:0000256" key="1">
    <source>
        <dbReference type="ARBA" id="ARBA00001946"/>
    </source>
</evidence>
<dbReference type="AlphaFoldDB" id="A0A381NLU0"/>
<dbReference type="InterPro" id="IPR000086">
    <property type="entry name" value="NUDIX_hydrolase_dom"/>
</dbReference>
<dbReference type="GO" id="GO:0008413">
    <property type="term" value="F:8-oxo-7,8-dihydroguanosine triphosphate pyrophosphatase activity"/>
    <property type="evidence" value="ECO:0007669"/>
    <property type="project" value="TreeGrafter"/>
</dbReference>
<dbReference type="GO" id="GO:0044716">
    <property type="term" value="F:8-oxo-GDP phosphatase activity"/>
    <property type="evidence" value="ECO:0007669"/>
    <property type="project" value="TreeGrafter"/>
</dbReference>
<dbReference type="PROSITE" id="PS00893">
    <property type="entry name" value="NUDIX_BOX"/>
    <property type="match status" value="1"/>
</dbReference>
<dbReference type="InterPro" id="IPR020084">
    <property type="entry name" value="NUDIX_hydrolase_CS"/>
</dbReference>
<sequence>VVVAAVVERASRLLVTRRPPGTHLAGYWEFPGGKAEPGESQHQCLKREMREELNLAVEVGVELLVTSFRYPDRTVELHFFQCATTGEPTPVLGQQMLWIPKTELKTLQFPAADLELINLLTSR</sequence>
<comment type="similarity">
    <text evidence="2">Belongs to the Nudix hydrolase family.</text>
</comment>
<proteinExistence type="inferred from homology"/>
<dbReference type="InterPro" id="IPR015797">
    <property type="entry name" value="NUDIX_hydrolase-like_dom_sf"/>
</dbReference>
<dbReference type="SUPFAM" id="SSF55811">
    <property type="entry name" value="Nudix"/>
    <property type="match status" value="1"/>
</dbReference>
<keyword evidence="7" id="KW-0378">Hydrolase</keyword>
<comment type="cofactor">
    <cofactor evidence="1">
        <name>Mg(2+)</name>
        <dbReference type="ChEBI" id="CHEBI:18420"/>
    </cofactor>
</comment>
<dbReference type="PRINTS" id="PR00502">
    <property type="entry name" value="NUDIXFAMILY"/>
</dbReference>
<dbReference type="GO" id="GO:0044715">
    <property type="term" value="F:8-oxo-dGDP phosphatase activity"/>
    <property type="evidence" value="ECO:0007669"/>
    <property type="project" value="TreeGrafter"/>
</dbReference>
<evidence type="ECO:0000256" key="8">
    <source>
        <dbReference type="ARBA" id="ARBA00022842"/>
    </source>
</evidence>
<dbReference type="EC" id="3.6.1.55" evidence="11"/>
<dbReference type="PANTHER" id="PTHR47707">
    <property type="entry name" value="8-OXO-DGTP DIPHOSPHATASE"/>
    <property type="match status" value="1"/>
</dbReference>
<evidence type="ECO:0000256" key="11">
    <source>
        <dbReference type="ARBA" id="ARBA00038905"/>
    </source>
</evidence>
<dbReference type="InterPro" id="IPR020476">
    <property type="entry name" value="Nudix_hydrolase"/>
</dbReference>
<evidence type="ECO:0000256" key="2">
    <source>
        <dbReference type="ARBA" id="ARBA00005582"/>
    </source>
</evidence>
<reference evidence="13" key="1">
    <citation type="submission" date="2018-05" db="EMBL/GenBank/DDBJ databases">
        <authorList>
            <person name="Lanie J.A."/>
            <person name="Ng W.-L."/>
            <person name="Kazmierczak K.M."/>
            <person name="Andrzejewski T.M."/>
            <person name="Davidsen T.M."/>
            <person name="Wayne K.J."/>
            <person name="Tettelin H."/>
            <person name="Glass J.I."/>
            <person name="Rusch D."/>
            <person name="Podicherti R."/>
            <person name="Tsui H.-C.T."/>
            <person name="Winkler M.E."/>
        </authorList>
    </citation>
    <scope>NUCLEOTIDE SEQUENCE</scope>
</reference>
<dbReference type="Pfam" id="PF14815">
    <property type="entry name" value="NUDIX_4"/>
    <property type="match status" value="1"/>
</dbReference>
<keyword evidence="9" id="KW-0234">DNA repair</keyword>
<evidence type="ECO:0000256" key="7">
    <source>
        <dbReference type="ARBA" id="ARBA00022801"/>
    </source>
</evidence>
<keyword evidence="5" id="KW-0479">Metal-binding</keyword>
<evidence type="ECO:0000256" key="4">
    <source>
        <dbReference type="ARBA" id="ARBA00022705"/>
    </source>
</evidence>
<dbReference type="InterPro" id="IPR029119">
    <property type="entry name" value="MutY_C"/>
</dbReference>
<feature type="non-terminal residue" evidence="13">
    <location>
        <position position="1"/>
    </location>
</feature>
<dbReference type="GO" id="GO:0006260">
    <property type="term" value="P:DNA replication"/>
    <property type="evidence" value="ECO:0007669"/>
    <property type="project" value="UniProtKB-KW"/>
</dbReference>
<dbReference type="PANTHER" id="PTHR47707:SF1">
    <property type="entry name" value="NUDIX HYDROLASE FAMILY PROTEIN"/>
    <property type="match status" value="1"/>
</dbReference>
<organism evidence="13">
    <name type="scientific">marine metagenome</name>
    <dbReference type="NCBI Taxonomy" id="408172"/>
    <lineage>
        <taxon>unclassified sequences</taxon>
        <taxon>metagenomes</taxon>
        <taxon>ecological metagenomes</taxon>
    </lineage>
</organism>
<evidence type="ECO:0000259" key="12">
    <source>
        <dbReference type="PROSITE" id="PS51462"/>
    </source>
</evidence>
<evidence type="ECO:0000256" key="9">
    <source>
        <dbReference type="ARBA" id="ARBA00023204"/>
    </source>
</evidence>
<evidence type="ECO:0000313" key="13">
    <source>
        <dbReference type="EMBL" id="SUZ55576.1"/>
    </source>
</evidence>
<dbReference type="InterPro" id="IPR047127">
    <property type="entry name" value="MutT-like"/>
</dbReference>
<comment type="catalytic activity">
    <reaction evidence="10">
        <text>8-oxo-dGTP + H2O = 8-oxo-dGMP + diphosphate + H(+)</text>
        <dbReference type="Rhea" id="RHEA:31575"/>
        <dbReference type="ChEBI" id="CHEBI:15377"/>
        <dbReference type="ChEBI" id="CHEBI:15378"/>
        <dbReference type="ChEBI" id="CHEBI:33019"/>
        <dbReference type="ChEBI" id="CHEBI:63224"/>
        <dbReference type="ChEBI" id="CHEBI:77896"/>
        <dbReference type="EC" id="3.6.1.55"/>
    </reaction>
</comment>
<evidence type="ECO:0000256" key="6">
    <source>
        <dbReference type="ARBA" id="ARBA00022763"/>
    </source>
</evidence>
<evidence type="ECO:0000256" key="10">
    <source>
        <dbReference type="ARBA" id="ARBA00035861"/>
    </source>
</evidence>
<keyword evidence="4" id="KW-0235">DNA replication</keyword>
<dbReference type="GO" id="GO:0006281">
    <property type="term" value="P:DNA repair"/>
    <property type="evidence" value="ECO:0007669"/>
    <property type="project" value="UniProtKB-KW"/>
</dbReference>
<dbReference type="GO" id="GO:0035539">
    <property type="term" value="F:8-oxo-7,8-dihydrodeoxyguanosine triphosphate pyrophosphatase activity"/>
    <property type="evidence" value="ECO:0007669"/>
    <property type="project" value="UniProtKB-EC"/>
</dbReference>
<evidence type="ECO:0000256" key="5">
    <source>
        <dbReference type="ARBA" id="ARBA00022723"/>
    </source>
</evidence>
<accession>A0A381NLU0</accession>
<dbReference type="GO" id="GO:0046872">
    <property type="term" value="F:metal ion binding"/>
    <property type="evidence" value="ECO:0007669"/>
    <property type="project" value="UniProtKB-KW"/>
</dbReference>
<keyword evidence="8" id="KW-0460">Magnesium</keyword>